<comment type="caution">
    <text evidence="10">The sequence shown here is derived from an EMBL/GenBank/DDBJ whole genome shotgun (WGS) entry which is preliminary data.</text>
</comment>
<evidence type="ECO:0000259" key="9">
    <source>
        <dbReference type="Pfam" id="PF08790"/>
    </source>
</evidence>
<dbReference type="PANTHER" id="PTHR13100:SF10">
    <property type="entry name" value="CELL GROWTH-REGULATING NUCLEOLAR PROTEIN"/>
    <property type="match status" value="1"/>
</dbReference>
<evidence type="ECO:0000256" key="5">
    <source>
        <dbReference type="ARBA" id="ARBA00022833"/>
    </source>
</evidence>
<evidence type="ECO:0000256" key="4">
    <source>
        <dbReference type="ARBA" id="ARBA00022771"/>
    </source>
</evidence>
<keyword evidence="5" id="KW-0862">Zinc</keyword>
<dbReference type="EMBL" id="JBDODL010000426">
    <property type="protein sequence ID" value="MES1919865.1"/>
    <property type="molecule type" value="Genomic_DNA"/>
</dbReference>
<dbReference type="Proteomes" id="UP001439008">
    <property type="component" value="Unassembled WGS sequence"/>
</dbReference>
<dbReference type="PANTHER" id="PTHR13100">
    <property type="entry name" value="CELL GROWTH-REGULATING NUCLEOLAR PROTEIN LYAR"/>
    <property type="match status" value="1"/>
</dbReference>
<evidence type="ECO:0000256" key="1">
    <source>
        <dbReference type="ARBA" id="ARBA00004123"/>
    </source>
</evidence>
<dbReference type="InterPro" id="IPR039999">
    <property type="entry name" value="LYAR"/>
</dbReference>
<keyword evidence="6" id="KW-0539">Nucleus</keyword>
<sequence length="193" mass="22458">MVSFVCDKCQSTLKKKTATKHMRRCKSKNVSCLDCQKEFNSKNIKTHISCITEDQKFKVTKKTIHEKAEKSYQQKMQIKSKKDDLEKNEKTDKIKNKKIKKIGNEKDLTNEPLKIDGKDNIPDKGPNRITSLQTVMLSELSNHSNGISLKKFLKNYLKRINGENKEKEKVENSKNELWTILLKSSQMIKLRLN</sequence>
<evidence type="ECO:0000256" key="6">
    <source>
        <dbReference type="ARBA" id="ARBA00023242"/>
    </source>
</evidence>
<evidence type="ECO:0000256" key="2">
    <source>
        <dbReference type="ARBA" id="ARBA00022723"/>
    </source>
</evidence>
<dbReference type="InterPro" id="IPR014898">
    <property type="entry name" value="Znf_C2H2_LYAR"/>
</dbReference>
<dbReference type="InterPro" id="IPR036236">
    <property type="entry name" value="Znf_C2H2_sf"/>
</dbReference>
<keyword evidence="4 7" id="KW-0863">Zinc-finger</keyword>
<keyword evidence="11" id="KW-1185">Reference proteome</keyword>
<evidence type="ECO:0000313" key="10">
    <source>
        <dbReference type="EMBL" id="MES1919865.1"/>
    </source>
</evidence>
<feature type="compositionally biased region" description="Basic and acidic residues" evidence="8">
    <location>
        <begin position="80"/>
        <end position="89"/>
    </location>
</feature>
<reference evidence="10 11" key="1">
    <citation type="journal article" date="2024" name="BMC Biol.">
        <title>Comparative genomics of Ascetosporea gives new insight into the evolutionary basis for animal parasitism in Rhizaria.</title>
        <authorList>
            <person name="Hiltunen Thoren M."/>
            <person name="Onut-Brannstrom I."/>
            <person name="Alfjorden A."/>
            <person name="Peckova H."/>
            <person name="Swords F."/>
            <person name="Hooper C."/>
            <person name="Holzer A.S."/>
            <person name="Bass D."/>
            <person name="Burki F."/>
        </authorList>
    </citation>
    <scope>NUCLEOTIDE SEQUENCE [LARGE SCALE GENOMIC DNA]</scope>
    <source>
        <strain evidence="10">20-A016</strain>
    </source>
</reference>
<comment type="subcellular location">
    <subcellularLocation>
        <location evidence="1">Nucleus</location>
    </subcellularLocation>
</comment>
<keyword evidence="3" id="KW-0677">Repeat</keyword>
<dbReference type="Pfam" id="PF08790">
    <property type="entry name" value="zf-LYAR"/>
    <property type="match status" value="1"/>
</dbReference>
<gene>
    <name evidence="10" type="ORF">MHBO_001618</name>
</gene>
<dbReference type="SUPFAM" id="SSF57667">
    <property type="entry name" value="beta-beta-alpha zinc fingers"/>
    <property type="match status" value="2"/>
</dbReference>
<evidence type="ECO:0000256" key="3">
    <source>
        <dbReference type="ARBA" id="ARBA00022737"/>
    </source>
</evidence>
<organism evidence="10 11">
    <name type="scientific">Bonamia ostreae</name>
    <dbReference type="NCBI Taxonomy" id="126728"/>
    <lineage>
        <taxon>Eukaryota</taxon>
        <taxon>Sar</taxon>
        <taxon>Rhizaria</taxon>
        <taxon>Endomyxa</taxon>
        <taxon>Ascetosporea</taxon>
        <taxon>Haplosporida</taxon>
        <taxon>Bonamia</taxon>
    </lineage>
</organism>
<name>A0ABV2AJM1_9EUKA</name>
<evidence type="ECO:0000256" key="7">
    <source>
        <dbReference type="PROSITE-ProRule" id="PRU01145"/>
    </source>
</evidence>
<keyword evidence="2" id="KW-0479">Metal-binding</keyword>
<feature type="region of interest" description="Disordered" evidence="8">
    <location>
        <begin position="68"/>
        <end position="89"/>
    </location>
</feature>
<accession>A0ABV2AJM1</accession>
<proteinExistence type="predicted"/>
<dbReference type="PROSITE" id="PS51804">
    <property type="entry name" value="ZF_C2HC_LYAR"/>
    <property type="match status" value="1"/>
</dbReference>
<evidence type="ECO:0000313" key="11">
    <source>
        <dbReference type="Proteomes" id="UP001439008"/>
    </source>
</evidence>
<protein>
    <recommendedName>
        <fullName evidence="9">Zinc finger C2H2 LYAR-type domain-containing protein</fullName>
    </recommendedName>
</protein>
<evidence type="ECO:0000256" key="8">
    <source>
        <dbReference type="SAM" id="MobiDB-lite"/>
    </source>
</evidence>
<dbReference type="Gene3D" id="3.30.1490.490">
    <property type="match status" value="1"/>
</dbReference>
<feature type="domain" description="Zinc finger C2H2 LYAR-type" evidence="9">
    <location>
        <begin position="30"/>
        <end position="57"/>
    </location>
</feature>